<evidence type="ECO:0000259" key="7">
    <source>
        <dbReference type="Pfam" id="PF00892"/>
    </source>
</evidence>
<dbReference type="InterPro" id="IPR037185">
    <property type="entry name" value="EmrE-like"/>
</dbReference>
<feature type="transmembrane region" description="Helical" evidence="6">
    <location>
        <begin position="145"/>
        <end position="165"/>
    </location>
</feature>
<gene>
    <name evidence="8" type="ORF">KIW84_041441</name>
</gene>
<evidence type="ECO:0000313" key="9">
    <source>
        <dbReference type="Proteomes" id="UP001058974"/>
    </source>
</evidence>
<dbReference type="GO" id="GO:0016020">
    <property type="term" value="C:membrane"/>
    <property type="evidence" value="ECO:0007669"/>
    <property type="project" value="UniProtKB-SubCell"/>
</dbReference>
<evidence type="ECO:0000256" key="2">
    <source>
        <dbReference type="ARBA" id="ARBA00007635"/>
    </source>
</evidence>
<sequence length="397" mass="43889">MADSSSVSTKRMRCSIPERFQLHAAMLALQFGYAGFHVVSRAALNMGISKYVFPVYRNIIALLILLPFAYFFEKKKRPPINFYFLCQFFFLALVGITANQAFYLLGLENTSPTFASAVQNSVPAITFLMAVILRIEKVKLNRKDGLAKVAGTILCVVGATIITLYKGPTIYTPSSHLNSTSTMITEVTTTPIIDFWKMSLGDAKGKNWTLGCVYLFGHCLSWSGWLVFQAPILKKYPARLSVTSYTCFFGLLQFLLIALVCERNSQAWLFNSSGEVFTILYVGVVASGIASAVQIWCIDRQGPVFVAVYQPVQTFVVAFMASIALGEEFYLGGIIGAIIIVGGLYFVLWGKSEENKFTMEQLAFAPSTTEDSHIRPTSVANESSIHQPFLSSSKENV</sequence>
<comment type="similarity">
    <text evidence="2 6">Belongs to the drug/metabolite transporter (DMT) superfamily. Plant drug/metabolite exporter (P-DME) (TC 2.A.7.4) family.</text>
</comment>
<dbReference type="OrthoDB" id="1439057at2759"/>
<name>A0A9D4XA61_PEA</name>
<dbReference type="AlphaFoldDB" id="A0A9D4XA61"/>
<accession>A0A9D4XA61</accession>
<evidence type="ECO:0000313" key="8">
    <source>
        <dbReference type="EMBL" id="KAI5416374.1"/>
    </source>
</evidence>
<dbReference type="InterPro" id="IPR000620">
    <property type="entry name" value="EamA_dom"/>
</dbReference>
<keyword evidence="5 6" id="KW-0472">Membrane</keyword>
<evidence type="ECO:0000256" key="4">
    <source>
        <dbReference type="ARBA" id="ARBA00022989"/>
    </source>
</evidence>
<dbReference type="PANTHER" id="PTHR31218">
    <property type="entry name" value="WAT1-RELATED PROTEIN"/>
    <property type="match status" value="1"/>
</dbReference>
<feature type="transmembrane region" description="Helical" evidence="6">
    <location>
        <begin position="114"/>
        <end position="133"/>
    </location>
</feature>
<dbReference type="Gramene" id="Psat04G0144100-T1">
    <property type="protein sequence ID" value="KAI5416374.1"/>
    <property type="gene ID" value="KIW84_041441"/>
</dbReference>
<feature type="transmembrane region" description="Helical" evidence="6">
    <location>
        <begin position="51"/>
        <end position="70"/>
    </location>
</feature>
<feature type="transmembrane region" description="Helical" evidence="6">
    <location>
        <begin position="329"/>
        <end position="349"/>
    </location>
</feature>
<organism evidence="8 9">
    <name type="scientific">Pisum sativum</name>
    <name type="common">Garden pea</name>
    <name type="synonym">Lathyrus oleraceus</name>
    <dbReference type="NCBI Taxonomy" id="3888"/>
    <lineage>
        <taxon>Eukaryota</taxon>
        <taxon>Viridiplantae</taxon>
        <taxon>Streptophyta</taxon>
        <taxon>Embryophyta</taxon>
        <taxon>Tracheophyta</taxon>
        <taxon>Spermatophyta</taxon>
        <taxon>Magnoliopsida</taxon>
        <taxon>eudicotyledons</taxon>
        <taxon>Gunneridae</taxon>
        <taxon>Pentapetalae</taxon>
        <taxon>rosids</taxon>
        <taxon>fabids</taxon>
        <taxon>Fabales</taxon>
        <taxon>Fabaceae</taxon>
        <taxon>Papilionoideae</taxon>
        <taxon>50 kb inversion clade</taxon>
        <taxon>NPAAA clade</taxon>
        <taxon>Hologalegina</taxon>
        <taxon>IRL clade</taxon>
        <taxon>Fabeae</taxon>
        <taxon>Lathyrus</taxon>
    </lineage>
</organism>
<dbReference type="GO" id="GO:0022857">
    <property type="term" value="F:transmembrane transporter activity"/>
    <property type="evidence" value="ECO:0007669"/>
    <property type="project" value="InterPro"/>
</dbReference>
<feature type="transmembrane region" description="Helical" evidence="6">
    <location>
        <begin position="304"/>
        <end position="323"/>
    </location>
</feature>
<dbReference type="SUPFAM" id="SSF103481">
    <property type="entry name" value="Multidrug resistance efflux transporter EmrE"/>
    <property type="match status" value="2"/>
</dbReference>
<comment type="subcellular location">
    <subcellularLocation>
        <location evidence="1 6">Membrane</location>
        <topology evidence="1 6">Multi-pass membrane protein</topology>
    </subcellularLocation>
</comment>
<protein>
    <recommendedName>
        <fullName evidence="6">WAT1-related protein</fullName>
    </recommendedName>
</protein>
<dbReference type="EMBL" id="JAMSHJ010000004">
    <property type="protein sequence ID" value="KAI5416374.1"/>
    <property type="molecule type" value="Genomic_DNA"/>
</dbReference>
<evidence type="ECO:0000256" key="1">
    <source>
        <dbReference type="ARBA" id="ARBA00004141"/>
    </source>
</evidence>
<evidence type="ECO:0000256" key="3">
    <source>
        <dbReference type="ARBA" id="ARBA00022692"/>
    </source>
</evidence>
<dbReference type="Gramene" id="Psat0s2738g0120.1">
    <property type="protein sequence ID" value="Psat0s2738g0120.1.cds"/>
    <property type="gene ID" value="Psat0s2738g0120"/>
</dbReference>
<evidence type="ECO:0000256" key="6">
    <source>
        <dbReference type="RuleBase" id="RU363077"/>
    </source>
</evidence>
<feature type="transmembrane region" description="Helical" evidence="6">
    <location>
        <begin position="208"/>
        <end position="228"/>
    </location>
</feature>
<keyword evidence="9" id="KW-1185">Reference proteome</keyword>
<feature type="transmembrane region" description="Helical" evidence="6">
    <location>
        <begin position="82"/>
        <end position="102"/>
    </location>
</feature>
<feature type="transmembrane region" description="Helical" evidence="6">
    <location>
        <begin position="279"/>
        <end position="297"/>
    </location>
</feature>
<feature type="domain" description="EamA" evidence="7">
    <location>
        <begin position="26"/>
        <end position="163"/>
    </location>
</feature>
<feature type="domain" description="EamA" evidence="7">
    <location>
        <begin position="210"/>
        <end position="348"/>
    </location>
</feature>
<dbReference type="InterPro" id="IPR030184">
    <property type="entry name" value="WAT1-related"/>
</dbReference>
<comment type="caution">
    <text evidence="8">The sequence shown here is derived from an EMBL/GenBank/DDBJ whole genome shotgun (WGS) entry which is preliminary data.</text>
</comment>
<proteinExistence type="inferred from homology"/>
<keyword evidence="3 6" id="KW-0812">Transmembrane</keyword>
<dbReference type="Pfam" id="PF00892">
    <property type="entry name" value="EamA"/>
    <property type="match status" value="2"/>
</dbReference>
<reference evidence="8 9" key="1">
    <citation type="journal article" date="2022" name="Nat. Genet.">
        <title>Improved pea reference genome and pan-genome highlight genomic features and evolutionary characteristics.</title>
        <authorList>
            <person name="Yang T."/>
            <person name="Liu R."/>
            <person name="Luo Y."/>
            <person name="Hu S."/>
            <person name="Wang D."/>
            <person name="Wang C."/>
            <person name="Pandey M.K."/>
            <person name="Ge S."/>
            <person name="Xu Q."/>
            <person name="Li N."/>
            <person name="Li G."/>
            <person name="Huang Y."/>
            <person name="Saxena R.K."/>
            <person name="Ji Y."/>
            <person name="Li M."/>
            <person name="Yan X."/>
            <person name="He Y."/>
            <person name="Liu Y."/>
            <person name="Wang X."/>
            <person name="Xiang C."/>
            <person name="Varshney R.K."/>
            <person name="Ding H."/>
            <person name="Gao S."/>
            <person name="Zong X."/>
        </authorList>
    </citation>
    <scope>NUCLEOTIDE SEQUENCE [LARGE SCALE GENOMIC DNA]</scope>
    <source>
        <strain evidence="8 9">cv. Zhongwan 6</strain>
    </source>
</reference>
<feature type="transmembrane region" description="Helical" evidence="6">
    <location>
        <begin position="240"/>
        <end position="259"/>
    </location>
</feature>
<evidence type="ECO:0000256" key="5">
    <source>
        <dbReference type="ARBA" id="ARBA00023136"/>
    </source>
</evidence>
<keyword evidence="4 6" id="KW-1133">Transmembrane helix</keyword>
<dbReference type="Proteomes" id="UP001058974">
    <property type="component" value="Chromosome 4"/>
</dbReference>
<feature type="transmembrane region" description="Helical" evidence="6">
    <location>
        <begin position="20"/>
        <end position="39"/>
    </location>
</feature>